<protein>
    <recommendedName>
        <fullName evidence="2">D-aminoacyl-tRNA deacylase</fullName>
        <shortName evidence="2">DTD</shortName>
        <ecNumber evidence="2">3.1.1.96</ecNumber>
    </recommendedName>
    <alternativeName>
        <fullName evidence="2">Gly-tRNA(Ala) deacylase</fullName>
        <ecNumber evidence="2">3.1.1.-</ecNumber>
    </alternativeName>
</protein>
<dbReference type="HAMAP" id="MF_00518">
    <property type="entry name" value="Deacylase_Dtd"/>
    <property type="match status" value="1"/>
</dbReference>
<dbReference type="EC" id="3.1.1.96" evidence="2"/>
<comment type="function">
    <text evidence="2">An aminoacyl-tRNA editing enzyme that deacylates mischarged D-aminoacyl-tRNAs. Also deacylates mischarged glycyl-tRNA(Ala), protecting cells against glycine mischarging by AlaRS. Acts via tRNA-based rather than protein-based catalysis; rejects L-amino acids rather than detecting D-amino acids in the active site. By recycling D-aminoacyl-tRNA to D-amino acids and free tRNA molecules, this enzyme counteracts the toxicity associated with the formation of D-aminoacyl-tRNA entities in vivo and helps enforce protein L-homochirality.</text>
</comment>
<dbReference type="NCBIfam" id="TIGR00256">
    <property type="entry name" value="D-aminoacyl-tRNA deacylase"/>
    <property type="match status" value="1"/>
</dbReference>
<comment type="catalytic activity">
    <reaction evidence="2">
        <text>glycyl-tRNA(Ala) + H2O = tRNA(Ala) + glycine + H(+)</text>
        <dbReference type="Rhea" id="RHEA:53744"/>
        <dbReference type="Rhea" id="RHEA-COMP:9657"/>
        <dbReference type="Rhea" id="RHEA-COMP:13640"/>
        <dbReference type="ChEBI" id="CHEBI:15377"/>
        <dbReference type="ChEBI" id="CHEBI:15378"/>
        <dbReference type="ChEBI" id="CHEBI:57305"/>
        <dbReference type="ChEBI" id="CHEBI:78442"/>
        <dbReference type="ChEBI" id="CHEBI:78522"/>
    </reaction>
</comment>
<feature type="short sequence motif" description="Gly-cisPro motif, important for rejection of L-amino acids" evidence="2">
    <location>
        <begin position="133"/>
        <end position="134"/>
    </location>
</feature>
<keyword evidence="2" id="KW-0963">Cytoplasm</keyword>
<comment type="catalytic activity">
    <reaction evidence="2">
        <text>a D-aminoacyl-tRNA + H2O = a tRNA + a D-alpha-amino acid + H(+)</text>
        <dbReference type="Rhea" id="RHEA:13953"/>
        <dbReference type="Rhea" id="RHEA-COMP:10123"/>
        <dbReference type="Rhea" id="RHEA-COMP:10124"/>
        <dbReference type="ChEBI" id="CHEBI:15377"/>
        <dbReference type="ChEBI" id="CHEBI:15378"/>
        <dbReference type="ChEBI" id="CHEBI:59871"/>
        <dbReference type="ChEBI" id="CHEBI:78442"/>
        <dbReference type="ChEBI" id="CHEBI:79333"/>
        <dbReference type="EC" id="3.1.1.96"/>
    </reaction>
</comment>
<accession>A0ABU2K0R1</accession>
<dbReference type="RefSeq" id="WP_311670901.1">
    <property type="nucleotide sequence ID" value="NZ_JAVREO010000039.1"/>
</dbReference>
<dbReference type="InterPro" id="IPR003732">
    <property type="entry name" value="Daa-tRNA_deacyls_DTD"/>
</dbReference>
<keyword evidence="2 3" id="KW-0378">Hydrolase</keyword>
<comment type="domain">
    <text evidence="2">A Gly-cisPro motif from one monomer fits into the active site of the other monomer to allow specific chiral rejection of L-amino acids.</text>
</comment>
<sequence length="141" mass="14847">MRAVVQRVDGASVTVDGETVGEIEGEGLCVLVGVTHQDTPETAVRLARKLWTLRVLDGERSASDSGAPLLVVSQFTLYGDARKGRRPTWAAAAPGEVAEPLVDTVCDTLRALGATVATGRFGAQMRVGLTNDGPFTVLLEL</sequence>
<gene>
    <name evidence="2 3" type="primary">dtd</name>
    <name evidence="3" type="ORF">RM844_31665</name>
</gene>
<reference evidence="4" key="1">
    <citation type="submission" date="2023-07" db="EMBL/GenBank/DDBJ databases">
        <title>30 novel species of actinomycetes from the DSMZ collection.</title>
        <authorList>
            <person name="Nouioui I."/>
        </authorList>
    </citation>
    <scope>NUCLEOTIDE SEQUENCE [LARGE SCALE GENOMIC DNA]</scope>
    <source>
        <strain evidence="4">DSM 44915</strain>
    </source>
</reference>
<proteinExistence type="inferred from homology"/>
<dbReference type="Proteomes" id="UP001183410">
    <property type="component" value="Unassembled WGS sequence"/>
</dbReference>
<dbReference type="SUPFAM" id="SSF69500">
    <property type="entry name" value="DTD-like"/>
    <property type="match status" value="1"/>
</dbReference>
<dbReference type="PANTHER" id="PTHR10472:SF5">
    <property type="entry name" value="D-AMINOACYL-TRNA DEACYLASE 1"/>
    <property type="match status" value="1"/>
</dbReference>
<evidence type="ECO:0000313" key="4">
    <source>
        <dbReference type="Proteomes" id="UP001183410"/>
    </source>
</evidence>
<dbReference type="EMBL" id="JAVREO010000039">
    <property type="protein sequence ID" value="MDT0270837.1"/>
    <property type="molecule type" value="Genomic_DNA"/>
</dbReference>
<dbReference type="Pfam" id="PF02580">
    <property type="entry name" value="Tyr_Deacylase"/>
    <property type="match status" value="1"/>
</dbReference>
<comment type="subcellular location">
    <subcellularLocation>
        <location evidence="2">Cytoplasm</location>
    </subcellularLocation>
</comment>
<dbReference type="EC" id="3.1.1.-" evidence="2"/>
<comment type="subunit">
    <text evidence="2">Homodimer.</text>
</comment>
<dbReference type="PANTHER" id="PTHR10472">
    <property type="entry name" value="D-TYROSYL-TRNA TYR DEACYLASE"/>
    <property type="match status" value="1"/>
</dbReference>
<dbReference type="Gene3D" id="3.50.80.10">
    <property type="entry name" value="D-tyrosyl-tRNA(Tyr) deacylase"/>
    <property type="match status" value="1"/>
</dbReference>
<dbReference type="InterPro" id="IPR023509">
    <property type="entry name" value="DTD-like_sf"/>
</dbReference>
<evidence type="ECO:0000313" key="3">
    <source>
        <dbReference type="EMBL" id="MDT0270837.1"/>
    </source>
</evidence>
<keyword evidence="4" id="KW-1185">Reference proteome</keyword>
<evidence type="ECO:0000256" key="2">
    <source>
        <dbReference type="HAMAP-Rule" id="MF_00518"/>
    </source>
</evidence>
<name>A0ABU2K0R1_9ACTN</name>
<comment type="caution">
    <text evidence="3">The sequence shown here is derived from an EMBL/GenBank/DDBJ whole genome shotgun (WGS) entry which is preliminary data.</text>
</comment>
<keyword evidence="2" id="KW-0820">tRNA-binding</keyword>
<organism evidence="3 4">
    <name type="scientific">Streptomyces chisholmiae</name>
    <dbReference type="NCBI Taxonomy" id="3075540"/>
    <lineage>
        <taxon>Bacteria</taxon>
        <taxon>Bacillati</taxon>
        <taxon>Actinomycetota</taxon>
        <taxon>Actinomycetes</taxon>
        <taxon>Kitasatosporales</taxon>
        <taxon>Streptomycetaceae</taxon>
        <taxon>Streptomyces</taxon>
    </lineage>
</organism>
<dbReference type="GO" id="GO:0051499">
    <property type="term" value="F:D-aminoacyl-tRNA deacylase activity"/>
    <property type="evidence" value="ECO:0007669"/>
    <property type="project" value="UniProtKB-EC"/>
</dbReference>
<comment type="similarity">
    <text evidence="1 2">Belongs to the DTD family.</text>
</comment>
<evidence type="ECO:0000256" key="1">
    <source>
        <dbReference type="ARBA" id="ARBA00009673"/>
    </source>
</evidence>
<keyword evidence="2" id="KW-0694">RNA-binding</keyword>